<dbReference type="Proteomes" id="UP000480039">
    <property type="component" value="Unassembled WGS sequence"/>
</dbReference>
<evidence type="ECO:0000313" key="4">
    <source>
        <dbReference type="Proteomes" id="UP000480039"/>
    </source>
</evidence>
<dbReference type="AlphaFoldDB" id="A0A846J429"/>
<protein>
    <submittedName>
        <fullName evidence="3">Terminase</fullName>
    </submittedName>
</protein>
<reference evidence="3 4" key="1">
    <citation type="submission" date="2019-04" db="EMBL/GenBank/DDBJ databases">
        <title>Genome sequencing of Clostridium botulinum Groups I-IV and Clostridium butyricum.</title>
        <authorList>
            <person name="Brunt J."/>
            <person name="Van Vliet A.H.M."/>
            <person name="Stringer S.C."/>
            <person name="Carter A.T."/>
            <person name="Peck M.W."/>
        </authorList>
    </citation>
    <scope>NUCLEOTIDE SEQUENCE [LARGE SCALE GENOMIC DNA]</scope>
    <source>
        <strain evidence="3 4">Colworth BL30</strain>
    </source>
</reference>
<proteinExistence type="predicted"/>
<dbReference type="InterPro" id="IPR035421">
    <property type="entry name" value="Terminase_6C"/>
</dbReference>
<dbReference type="EMBL" id="SWQE01000004">
    <property type="protein sequence ID" value="NFJ08709.1"/>
    <property type="molecule type" value="Genomic_DNA"/>
</dbReference>
<evidence type="ECO:0000256" key="1">
    <source>
        <dbReference type="ARBA" id="ARBA00022612"/>
    </source>
</evidence>
<feature type="domain" description="Terminase large subunit gp17-like C-terminal" evidence="2">
    <location>
        <begin position="423"/>
        <end position="571"/>
    </location>
</feature>
<dbReference type="Gene3D" id="3.30.420.240">
    <property type="match status" value="1"/>
</dbReference>
<comment type="caution">
    <text evidence="3">The sequence shown here is derived from an EMBL/GenBank/DDBJ whole genome shotgun (WGS) entry which is preliminary data.</text>
</comment>
<evidence type="ECO:0000313" key="3">
    <source>
        <dbReference type="EMBL" id="NFJ08709.1"/>
    </source>
</evidence>
<organism evidence="3 4">
    <name type="scientific">Clostridium botulinum</name>
    <dbReference type="NCBI Taxonomy" id="1491"/>
    <lineage>
        <taxon>Bacteria</taxon>
        <taxon>Bacillati</taxon>
        <taxon>Bacillota</taxon>
        <taxon>Clostridia</taxon>
        <taxon>Eubacteriales</taxon>
        <taxon>Clostridiaceae</taxon>
        <taxon>Clostridium</taxon>
    </lineage>
</organism>
<evidence type="ECO:0000259" key="2">
    <source>
        <dbReference type="Pfam" id="PF17289"/>
    </source>
</evidence>
<name>A0A846J429_CLOBO</name>
<gene>
    <name evidence="3" type="ORF">FC871_09520</name>
</gene>
<sequence>MIYFDNLEFDIQIKYEVYLLNKYLIKHYDSETSKALLMANNNNLDKLARALGEIDIEFFCLYFMSDIFVVKGLSEDNTIPNDHKPNVARQLSKGHYELWNIANDIFVKDKYDKVAIIEPRGFAKTTIFDMAVSVWLHCYEKSLFTLLGAKTDSDATQFLDSIKKVFNDNKKIIKCFGKLINIKVIKSNGERYTVNSNEVEFTNGTYIKTVGSGTSVRGNNWGGIRPTVFIGDDFQDEKNILTDAAREKQYSKWTKEIEEVGDKAVFRNGKKIKSATKIIAIGTVLHIDCLMSKLSRNNDYFTILRRAIILGPGQTVEDIFESTLWQQCHDIYFDEKLNKDERKAKAKQFYEDHKSEMQFPVWWPEKWDCFNDLAVKYWEDRKAFMSELMNDASSIGEKWFKFVGTQTKAEIGNHDFTKTMLCVDPASTTNKKSDFTAAIVGSKATNDFTYIRDLIMKKLSFEQYCKEVVEMLERNLDVTHINIEKNTYQGADVVKIKELIEKSPILKDKQYEWINEMQRKNKDEKISTVVDPINNGQIIICSDCEDSKAAIKQIKDFQGQLYTIHDDMIDCISELEIKIKTIETIGEVTILDRRKFGL</sequence>
<keyword evidence="1" id="KW-1188">Viral release from host cell</keyword>
<dbReference type="Gene3D" id="3.40.50.300">
    <property type="entry name" value="P-loop containing nucleotide triphosphate hydrolases"/>
    <property type="match status" value="1"/>
</dbReference>
<accession>A0A846J429</accession>
<dbReference type="Pfam" id="PF17289">
    <property type="entry name" value="Terminase_6C"/>
    <property type="match status" value="1"/>
</dbReference>
<dbReference type="InterPro" id="IPR027417">
    <property type="entry name" value="P-loop_NTPase"/>
</dbReference>